<organism evidence="2 3">
    <name type="scientific">Streptomyces ambofaciens (strain ATCC 23877 / 3486 / DSM 40053 / JCM 4204 / NBRC 12836 / NRRL B-2516)</name>
    <dbReference type="NCBI Taxonomy" id="278992"/>
    <lineage>
        <taxon>Bacteria</taxon>
        <taxon>Bacillati</taxon>
        <taxon>Actinomycetota</taxon>
        <taxon>Actinomycetes</taxon>
        <taxon>Kitasatosporales</taxon>
        <taxon>Streptomycetaceae</taxon>
        <taxon>Streptomyces</taxon>
    </lineage>
</organism>
<name>A0A0K2AJS2_STRA7</name>
<gene>
    <name evidence="2" type="ORF">SAM23877_0281</name>
</gene>
<feature type="transmembrane region" description="Helical" evidence="1">
    <location>
        <begin position="140"/>
        <end position="166"/>
    </location>
</feature>
<reference evidence="3" key="1">
    <citation type="journal article" date="2015" name="J. Biotechnol.">
        <title>Complete genome sequence of Streptomyces ambofaciens ATCC 23877, the spiramycin producer.</title>
        <authorList>
            <person name="Thibessard A."/>
            <person name="Haas D."/>
            <person name="Gerbaud C."/>
            <person name="Aigle B."/>
            <person name="Lautru S."/>
            <person name="Pernodet J.L."/>
            <person name="Leblond P."/>
        </authorList>
    </citation>
    <scope>NUCLEOTIDE SEQUENCE [LARGE SCALE GENOMIC DNA]</scope>
    <source>
        <strain evidence="3">ATCC 23877 / 3486 / DSM 40053 / JCM 4204 / NBRC 12836 / NRRL B-2516</strain>
    </source>
</reference>
<dbReference type="KEGG" id="samb:SAM23877_0281"/>
<dbReference type="EMBL" id="CP012382">
    <property type="protein sequence ID" value="AKZ53330.1"/>
    <property type="molecule type" value="Genomic_DNA"/>
</dbReference>
<dbReference type="AlphaFoldDB" id="A0A0K2AJS2"/>
<proteinExistence type="predicted"/>
<evidence type="ECO:0000256" key="1">
    <source>
        <dbReference type="SAM" id="Phobius"/>
    </source>
</evidence>
<keyword evidence="1" id="KW-0812">Transmembrane</keyword>
<evidence type="ECO:0000313" key="2">
    <source>
        <dbReference type="EMBL" id="AKZ53330.1"/>
    </source>
</evidence>
<protein>
    <submittedName>
        <fullName evidence="2">Putative membrane protein (Modular protein)</fullName>
    </submittedName>
</protein>
<sequence>MRTAVRLLGFPAVHVADLARELARNLLQPHRVLLRLLPRLQRGHDRPTLRQTRTVRAIEGHLHVHVLLRLRCVDDLELRHRIAELVLRTAGDLHIGFRVRLLRRFLLPAAQRIPDSSRRRPLRDLLLRRLVQPGTRRRQVGILVAAALACAAVATASYSLGAIGLISTVAVAQDGGADSAPFPYDHPCRSKLRGAVGYDVHFLSLRTVCVMETGERRTVEDVPQGVRMTAAVSVAGAAALAGVVWTSRSRTRVSMTA</sequence>
<keyword evidence="1" id="KW-1133">Transmembrane helix</keyword>
<keyword evidence="1" id="KW-0472">Membrane</keyword>
<dbReference type="Proteomes" id="UP000061018">
    <property type="component" value="Chromosome"/>
</dbReference>
<feature type="transmembrane region" description="Helical" evidence="1">
    <location>
        <begin position="226"/>
        <end position="245"/>
    </location>
</feature>
<evidence type="ECO:0000313" key="3">
    <source>
        <dbReference type="Proteomes" id="UP000061018"/>
    </source>
</evidence>
<accession>A0A0K2AJS2</accession>